<evidence type="ECO:0000313" key="2">
    <source>
        <dbReference type="EMBL" id="TRY86868.1"/>
    </source>
</evidence>
<organism evidence="2 3">
    <name type="scientific">Danionella cerebrum</name>
    <dbReference type="NCBI Taxonomy" id="2873325"/>
    <lineage>
        <taxon>Eukaryota</taxon>
        <taxon>Metazoa</taxon>
        <taxon>Chordata</taxon>
        <taxon>Craniata</taxon>
        <taxon>Vertebrata</taxon>
        <taxon>Euteleostomi</taxon>
        <taxon>Actinopterygii</taxon>
        <taxon>Neopterygii</taxon>
        <taxon>Teleostei</taxon>
        <taxon>Ostariophysi</taxon>
        <taxon>Cypriniformes</taxon>
        <taxon>Danionidae</taxon>
        <taxon>Danioninae</taxon>
        <taxon>Danionella</taxon>
    </lineage>
</organism>
<comment type="caution">
    <text evidence="2">The sequence shown here is derived from an EMBL/GenBank/DDBJ whole genome shotgun (WGS) entry which is preliminary data.</text>
</comment>
<dbReference type="Proteomes" id="UP000316079">
    <property type="component" value="Unassembled WGS sequence"/>
</dbReference>
<evidence type="ECO:0000313" key="3">
    <source>
        <dbReference type="Proteomes" id="UP000316079"/>
    </source>
</evidence>
<protein>
    <submittedName>
        <fullName evidence="2">Uncharacterized protein</fullName>
    </submittedName>
</protein>
<name>A0A553QAA1_9TELE</name>
<keyword evidence="3" id="KW-1185">Reference proteome</keyword>
<dbReference type="AlphaFoldDB" id="A0A553QAA1"/>
<reference evidence="2 3" key="1">
    <citation type="journal article" date="2019" name="Sci. Data">
        <title>Hybrid genome assembly and annotation of Danionella translucida.</title>
        <authorList>
            <person name="Kadobianskyi M."/>
            <person name="Schulze L."/>
            <person name="Schuelke M."/>
            <person name="Judkewitz B."/>
        </authorList>
    </citation>
    <scope>NUCLEOTIDE SEQUENCE [LARGE SCALE GENOMIC DNA]</scope>
    <source>
        <strain evidence="2 3">Bolton</strain>
    </source>
</reference>
<evidence type="ECO:0000256" key="1">
    <source>
        <dbReference type="SAM" id="MobiDB-lite"/>
    </source>
</evidence>
<sequence length="160" mass="17425">MHTGGRCARAFTNTHGALSTRGDGAFRRDSLLPPSSLRFPAGFHGPLRIATSHLPCSIVRVIPFHFNDKVNSPHTPPLSSSPGGVWEWWGPKSEMGCKGPVRQSASTQGIAPPTHPRSNLHTARREGEWMCAEATPRPDAFSEALKKGEELVHRLLVHPA</sequence>
<gene>
    <name evidence="2" type="ORF">DNTS_017249</name>
</gene>
<accession>A0A553QAA1</accession>
<dbReference type="EMBL" id="SRMA01026173">
    <property type="protein sequence ID" value="TRY86868.1"/>
    <property type="molecule type" value="Genomic_DNA"/>
</dbReference>
<dbReference type="OrthoDB" id="6252479at2759"/>
<proteinExistence type="predicted"/>
<feature type="region of interest" description="Disordered" evidence="1">
    <location>
        <begin position="97"/>
        <end position="120"/>
    </location>
</feature>